<accession>A0A8C1V5J6</accession>
<comment type="catalytic activity">
    <reaction evidence="7">
        <text>cholesterol(in) = cholesterol(out)</text>
        <dbReference type="Rhea" id="RHEA:39747"/>
        <dbReference type="ChEBI" id="CHEBI:16113"/>
    </reaction>
</comment>
<dbReference type="GO" id="GO:0140284">
    <property type="term" value="C:endoplasmic reticulum-endosome membrane contact site"/>
    <property type="evidence" value="ECO:0007669"/>
    <property type="project" value="TreeGrafter"/>
</dbReference>
<reference evidence="11" key="1">
    <citation type="submission" date="2025-08" db="UniProtKB">
        <authorList>
            <consortium name="Ensembl"/>
        </authorList>
    </citation>
    <scope>IDENTIFICATION</scope>
</reference>
<dbReference type="InterPro" id="IPR029867">
    <property type="entry name" value="STARD3_MLN64_C"/>
</dbReference>
<name>A0A8C1V5J6_CYPCA</name>
<protein>
    <submittedName>
        <fullName evidence="11">StAR-related lipid transfer (START) domain containing 3</fullName>
    </submittedName>
</protein>
<feature type="domain" description="START" evidence="9">
    <location>
        <begin position="233"/>
        <end position="446"/>
    </location>
</feature>
<dbReference type="CDD" id="cd08906">
    <property type="entry name" value="START_STARD3-like"/>
    <property type="match status" value="1"/>
</dbReference>
<evidence type="ECO:0000259" key="9">
    <source>
        <dbReference type="PROSITE" id="PS50848"/>
    </source>
</evidence>
<evidence type="ECO:0000256" key="8">
    <source>
        <dbReference type="SAM" id="Phobius"/>
    </source>
</evidence>
<gene>
    <name evidence="11" type="primary">LOC109059108</name>
</gene>
<evidence type="ECO:0000256" key="5">
    <source>
        <dbReference type="ARBA" id="ARBA00023055"/>
    </source>
</evidence>
<organism evidence="11 12">
    <name type="scientific">Cyprinus carpio</name>
    <name type="common">Common carp</name>
    <dbReference type="NCBI Taxonomy" id="7962"/>
    <lineage>
        <taxon>Eukaryota</taxon>
        <taxon>Metazoa</taxon>
        <taxon>Chordata</taxon>
        <taxon>Craniata</taxon>
        <taxon>Vertebrata</taxon>
        <taxon>Euteleostomi</taxon>
        <taxon>Actinopterygii</taxon>
        <taxon>Neopterygii</taxon>
        <taxon>Teleostei</taxon>
        <taxon>Ostariophysi</taxon>
        <taxon>Cypriniformes</taxon>
        <taxon>Cyprinidae</taxon>
        <taxon>Cyprininae</taxon>
        <taxon>Cyprinus</taxon>
    </lineage>
</organism>
<evidence type="ECO:0000256" key="7">
    <source>
        <dbReference type="ARBA" id="ARBA00034049"/>
    </source>
</evidence>
<proteinExistence type="inferred from homology"/>
<comment type="subcellular location">
    <subcellularLocation>
        <location evidence="1">Late endosome membrane</location>
        <topology evidence="1">Multi-pass membrane protein</topology>
    </subcellularLocation>
</comment>
<dbReference type="GO" id="GO:0005765">
    <property type="term" value="C:lysosomal membrane"/>
    <property type="evidence" value="ECO:0007669"/>
    <property type="project" value="TreeGrafter"/>
</dbReference>
<dbReference type="Pfam" id="PF10457">
    <property type="entry name" value="MENTAL"/>
    <property type="match status" value="1"/>
</dbReference>
<dbReference type="AlphaFoldDB" id="A0A8C1V5J6"/>
<dbReference type="InterPro" id="IPR019498">
    <property type="entry name" value="MENTAL"/>
</dbReference>
<dbReference type="InterPro" id="IPR051869">
    <property type="entry name" value="STARD3"/>
</dbReference>
<dbReference type="InterPro" id="IPR023393">
    <property type="entry name" value="START-like_dom_sf"/>
</dbReference>
<dbReference type="GO" id="GO:0031902">
    <property type="term" value="C:late endosome membrane"/>
    <property type="evidence" value="ECO:0007669"/>
    <property type="project" value="UniProtKB-SubCell"/>
</dbReference>
<evidence type="ECO:0000313" key="11">
    <source>
        <dbReference type="Ensembl" id="ENSCCRP00015046287.1"/>
    </source>
</evidence>
<evidence type="ECO:0000256" key="2">
    <source>
        <dbReference type="ARBA" id="ARBA00010909"/>
    </source>
</evidence>
<dbReference type="Gene3D" id="3.30.530.20">
    <property type="match status" value="1"/>
</dbReference>
<dbReference type="SMART" id="SM00234">
    <property type="entry name" value="START"/>
    <property type="match status" value="1"/>
</dbReference>
<keyword evidence="5" id="KW-0445">Lipid transport</keyword>
<dbReference type="PROSITE" id="PS51439">
    <property type="entry name" value="MENTAL"/>
    <property type="match status" value="1"/>
</dbReference>
<comment type="similarity">
    <text evidence="2">Belongs to the STARD3 family.</text>
</comment>
<feature type="transmembrane region" description="Helical" evidence="8">
    <location>
        <begin position="95"/>
        <end position="117"/>
    </location>
</feature>
<dbReference type="GO" id="GO:0005789">
    <property type="term" value="C:endoplasmic reticulum membrane"/>
    <property type="evidence" value="ECO:0007669"/>
    <property type="project" value="TreeGrafter"/>
</dbReference>
<dbReference type="PANTHER" id="PTHR46121">
    <property type="entry name" value="STEROIDOGENIC ACUTE REGULATORY PROTEIN-LIKE"/>
    <property type="match status" value="1"/>
</dbReference>
<dbReference type="SUPFAM" id="SSF55961">
    <property type="entry name" value="Bet v1-like"/>
    <property type="match status" value="1"/>
</dbReference>
<evidence type="ECO:0000256" key="6">
    <source>
        <dbReference type="ARBA" id="ARBA00023136"/>
    </source>
</evidence>
<dbReference type="Proteomes" id="UP000694700">
    <property type="component" value="Unplaced"/>
</dbReference>
<evidence type="ECO:0000256" key="3">
    <source>
        <dbReference type="ARBA" id="ARBA00022448"/>
    </source>
</evidence>
<dbReference type="InterPro" id="IPR002913">
    <property type="entry name" value="START_lipid-bd_dom"/>
</dbReference>
<evidence type="ECO:0000313" key="12">
    <source>
        <dbReference type="Proteomes" id="UP000694700"/>
    </source>
</evidence>
<feature type="domain" description="MENTAL" evidence="10">
    <location>
        <begin position="47"/>
        <end position="220"/>
    </location>
</feature>
<feature type="transmembrane region" description="Helical" evidence="8">
    <location>
        <begin position="54"/>
        <end position="75"/>
    </location>
</feature>
<evidence type="ECO:0000259" key="10">
    <source>
        <dbReference type="PROSITE" id="PS51439"/>
    </source>
</evidence>
<keyword evidence="3" id="KW-0813">Transport</keyword>
<dbReference type="GO" id="GO:0015485">
    <property type="term" value="F:cholesterol binding"/>
    <property type="evidence" value="ECO:0007669"/>
    <property type="project" value="InterPro"/>
</dbReference>
<evidence type="ECO:0000256" key="4">
    <source>
        <dbReference type="ARBA" id="ARBA00022692"/>
    </source>
</evidence>
<dbReference type="GO" id="GO:0120020">
    <property type="term" value="F:cholesterol transfer activity"/>
    <property type="evidence" value="ECO:0007669"/>
    <property type="project" value="InterPro"/>
</dbReference>
<dbReference type="GO" id="GO:0099044">
    <property type="term" value="P:vesicle tethering to endoplasmic reticulum"/>
    <property type="evidence" value="ECO:0007669"/>
    <property type="project" value="TreeGrafter"/>
</dbReference>
<dbReference type="Ensembl" id="ENSCCRT00015047837.1">
    <property type="protein sequence ID" value="ENSCCRP00015046287.1"/>
    <property type="gene ID" value="ENSCCRG00015019043.1"/>
</dbReference>
<keyword evidence="8" id="KW-1133">Transmembrane helix</keyword>
<keyword evidence="6 8" id="KW-0472">Membrane</keyword>
<dbReference type="GO" id="GO:0030301">
    <property type="term" value="P:cholesterol transport"/>
    <property type="evidence" value="ECO:0007669"/>
    <property type="project" value="TreeGrafter"/>
</dbReference>
<keyword evidence="4 8" id="KW-0812">Transmembrane</keyword>
<dbReference type="PANTHER" id="PTHR46121:SF2">
    <property type="entry name" value="STAR-RELATED LIPID TRANSFER PROTEIN 3"/>
    <property type="match status" value="1"/>
</dbReference>
<evidence type="ECO:0000256" key="1">
    <source>
        <dbReference type="ARBA" id="ARBA00004107"/>
    </source>
</evidence>
<sequence length="449" mass="51068">MPSGVDYSELGGSLPAISSLNASYSQASLSLPSPYYPPLPPGERRAFSDVRRTFCLFVTFDLLFITLLWIIELNISKSIWTSLENEVVHYNFKSSFFDIFLLAVFRFLCLQLGYAAFRLRHWWVIAVRNTSAYRKLTIFPSCFSQLFSQNAFGYVLPITSFVVAWLETWFLDFKVLTQEAEDERAYLAAVNAACEPAPLISPRPVSDGQFYSPPESLAGSDEDLDEEGLGRKELTEQDKQFLRQGREAMAVVEQILTQEENWKFEKTNEMGDAVYTLEIPFHGKTFILKALLQCAAELVYQEVILQPEKMVQWNRTVSVCQILQRVDDNTMVSYDVSAGAAGGVVSPRDFVNVRRVERRRDCYISAGIATNHSSKPPHSRYVRGENGPGGFVVLKSSSNPSVCTFIWVLNTDLKGRLPRYLIHQSLAATMFEFMSHLRQRINEVRISYR</sequence>
<dbReference type="PROSITE" id="PS50848">
    <property type="entry name" value="START"/>
    <property type="match status" value="1"/>
</dbReference>
<dbReference type="Pfam" id="PF01852">
    <property type="entry name" value="START"/>
    <property type="match status" value="1"/>
</dbReference>